<dbReference type="InterPro" id="IPR036259">
    <property type="entry name" value="MFS_trans_sf"/>
</dbReference>
<dbReference type="SUPFAM" id="SSF103473">
    <property type="entry name" value="MFS general substrate transporter"/>
    <property type="match status" value="1"/>
</dbReference>
<proteinExistence type="predicted"/>
<feature type="transmembrane region" description="Helical" evidence="5">
    <location>
        <begin position="68"/>
        <end position="86"/>
    </location>
</feature>
<feature type="transmembrane region" description="Helical" evidence="5">
    <location>
        <begin position="302"/>
        <end position="325"/>
    </location>
</feature>
<feature type="transmembrane region" description="Helical" evidence="5">
    <location>
        <begin position="240"/>
        <end position="259"/>
    </location>
</feature>
<keyword evidence="4 5" id="KW-0472">Membrane</keyword>
<name>A0A4S4KC47_9APHY</name>
<dbReference type="Proteomes" id="UP000309038">
    <property type="component" value="Unassembled WGS sequence"/>
</dbReference>
<feature type="transmembrane region" description="Helical" evidence="5">
    <location>
        <begin position="212"/>
        <end position="234"/>
    </location>
</feature>
<dbReference type="Pfam" id="PF07690">
    <property type="entry name" value="MFS_1"/>
    <property type="match status" value="1"/>
</dbReference>
<feature type="transmembrane region" description="Helical" evidence="5">
    <location>
        <begin position="134"/>
        <end position="154"/>
    </location>
</feature>
<evidence type="ECO:0000256" key="1">
    <source>
        <dbReference type="ARBA" id="ARBA00004141"/>
    </source>
</evidence>
<evidence type="ECO:0000313" key="8">
    <source>
        <dbReference type="Proteomes" id="UP000309038"/>
    </source>
</evidence>
<dbReference type="InterPro" id="IPR011701">
    <property type="entry name" value="MFS"/>
</dbReference>
<reference evidence="7 8" key="1">
    <citation type="submission" date="2019-02" db="EMBL/GenBank/DDBJ databases">
        <title>Genome sequencing of the rare red list fungi Phlebia centrifuga.</title>
        <authorList>
            <person name="Buettner E."/>
            <person name="Kellner H."/>
        </authorList>
    </citation>
    <scope>NUCLEOTIDE SEQUENCE [LARGE SCALE GENOMIC DNA]</scope>
    <source>
        <strain evidence="7 8">DSM 108282</strain>
    </source>
</reference>
<dbReference type="EMBL" id="SGPJ01000555">
    <property type="protein sequence ID" value="THG93859.1"/>
    <property type="molecule type" value="Genomic_DNA"/>
</dbReference>
<feature type="transmembrane region" description="Helical" evidence="5">
    <location>
        <begin position="37"/>
        <end position="56"/>
    </location>
</feature>
<evidence type="ECO:0000256" key="2">
    <source>
        <dbReference type="ARBA" id="ARBA00022692"/>
    </source>
</evidence>
<keyword evidence="8" id="KW-1185">Reference proteome</keyword>
<evidence type="ECO:0000256" key="4">
    <source>
        <dbReference type="ARBA" id="ARBA00023136"/>
    </source>
</evidence>
<comment type="subcellular location">
    <subcellularLocation>
        <location evidence="1">Membrane</location>
        <topology evidence="1">Multi-pass membrane protein</topology>
    </subcellularLocation>
</comment>
<dbReference type="AlphaFoldDB" id="A0A4S4KC47"/>
<keyword evidence="2 5" id="KW-0812">Transmembrane</keyword>
<protein>
    <recommendedName>
        <fullName evidence="6">Major facilitator superfamily (MFS) profile domain-containing protein</fullName>
    </recommendedName>
</protein>
<evidence type="ECO:0000256" key="5">
    <source>
        <dbReference type="SAM" id="Phobius"/>
    </source>
</evidence>
<dbReference type="PRINTS" id="PR01036">
    <property type="entry name" value="TCRTETB"/>
</dbReference>
<comment type="caution">
    <text evidence="7">The sequence shown here is derived from an EMBL/GenBank/DDBJ whole genome shotgun (WGS) entry which is preliminary data.</text>
</comment>
<keyword evidence="3 5" id="KW-1133">Transmembrane helix</keyword>
<evidence type="ECO:0000259" key="6">
    <source>
        <dbReference type="PROSITE" id="PS50850"/>
    </source>
</evidence>
<sequence length="427" mass="46001">MTWLIAARTVQGAGGGAIQAVASIIISDLVSLKERGVYNSLIGLTWGVACTLGPLVGGAFAQQGNWRWIFYMNLPIAGLSAALVFFSLKLRKPEGRTREKLARMDWVGNILIIASTSACIIGLTWGGIQYAWNSAHVLGPFIVGLCGIGAFLYYEAKFAKYPMAPLSLISNGTSISGYAQIFALPVINLAVTYYQETYYQACKGATAIRSGVLTLAVSLCLAPAMIICGLSITISKGYRVQLWLGWVVLIVAMGLMSTVDSRTELVKPQVYTGLVGTGVGILYAGTYFPVLAPLPISENAHALSFFIFCRSFAGVWGVTIGGAILQNQLQKRLPAEFLQELPQGVALAFSAIPSINNLEDPLRSDVRQAFAKSIASIWQVMVGIAGIGLISSLFMKAFLLHTQLDERWGLDEKQLQQSDQATIENDA</sequence>
<dbReference type="PANTHER" id="PTHR23501">
    <property type="entry name" value="MAJOR FACILITATOR SUPERFAMILY"/>
    <property type="match status" value="1"/>
</dbReference>
<dbReference type="PROSITE" id="PS50850">
    <property type="entry name" value="MFS"/>
    <property type="match status" value="1"/>
</dbReference>
<accession>A0A4S4KC47</accession>
<evidence type="ECO:0000313" key="7">
    <source>
        <dbReference type="EMBL" id="THG93859.1"/>
    </source>
</evidence>
<gene>
    <name evidence="7" type="ORF">EW026_g7491</name>
</gene>
<organism evidence="7 8">
    <name type="scientific">Hermanssonia centrifuga</name>
    <dbReference type="NCBI Taxonomy" id="98765"/>
    <lineage>
        <taxon>Eukaryota</taxon>
        <taxon>Fungi</taxon>
        <taxon>Dikarya</taxon>
        <taxon>Basidiomycota</taxon>
        <taxon>Agaricomycotina</taxon>
        <taxon>Agaricomycetes</taxon>
        <taxon>Polyporales</taxon>
        <taxon>Meruliaceae</taxon>
        <taxon>Hermanssonia</taxon>
    </lineage>
</organism>
<feature type="domain" description="Major facilitator superfamily (MFS) profile" evidence="6">
    <location>
        <begin position="1"/>
        <end position="403"/>
    </location>
</feature>
<feature type="transmembrane region" description="Helical" evidence="5">
    <location>
        <begin position="12"/>
        <end position="30"/>
    </location>
</feature>
<feature type="transmembrane region" description="Helical" evidence="5">
    <location>
        <begin position="271"/>
        <end position="290"/>
    </location>
</feature>
<feature type="transmembrane region" description="Helical" evidence="5">
    <location>
        <begin position="376"/>
        <end position="399"/>
    </location>
</feature>
<dbReference type="Gene3D" id="1.20.1250.20">
    <property type="entry name" value="MFS general substrate transporter like domains"/>
    <property type="match status" value="1"/>
</dbReference>
<dbReference type="GO" id="GO:0022857">
    <property type="term" value="F:transmembrane transporter activity"/>
    <property type="evidence" value="ECO:0007669"/>
    <property type="project" value="InterPro"/>
</dbReference>
<feature type="transmembrane region" description="Helical" evidence="5">
    <location>
        <begin position="106"/>
        <end position="128"/>
    </location>
</feature>
<dbReference type="GO" id="GO:0005886">
    <property type="term" value="C:plasma membrane"/>
    <property type="evidence" value="ECO:0007669"/>
    <property type="project" value="TreeGrafter"/>
</dbReference>
<evidence type="ECO:0000256" key="3">
    <source>
        <dbReference type="ARBA" id="ARBA00022989"/>
    </source>
</evidence>
<dbReference type="PANTHER" id="PTHR23501:SF102">
    <property type="entry name" value="DRUG TRANSPORTER, PUTATIVE (AFU_ORTHOLOGUE AFUA_3G08530)-RELATED"/>
    <property type="match status" value="1"/>
</dbReference>
<dbReference type="InterPro" id="IPR020846">
    <property type="entry name" value="MFS_dom"/>
</dbReference>